<dbReference type="EMBL" id="CAJNRG010001675">
    <property type="protein sequence ID" value="CAF2036745.1"/>
    <property type="molecule type" value="Genomic_DNA"/>
</dbReference>
<evidence type="ECO:0000313" key="10">
    <source>
        <dbReference type="Proteomes" id="UP000663866"/>
    </source>
</evidence>
<dbReference type="PANTHER" id="PTHR21844">
    <property type="entry name" value="AKT1 SUBSTRATE 1 PROTEIN"/>
    <property type="match status" value="1"/>
</dbReference>
<dbReference type="EMBL" id="CAJOBG010014268">
    <property type="protein sequence ID" value="CAF4298239.1"/>
    <property type="molecule type" value="Genomic_DNA"/>
</dbReference>
<evidence type="ECO:0000313" key="6">
    <source>
        <dbReference type="EMBL" id="CAF4127538.1"/>
    </source>
</evidence>
<dbReference type="EMBL" id="CAJNOW010011757">
    <property type="protein sequence ID" value="CAF1602889.1"/>
    <property type="molecule type" value="Genomic_DNA"/>
</dbReference>
<dbReference type="GO" id="GO:0005737">
    <property type="term" value="C:cytoplasm"/>
    <property type="evidence" value="ECO:0007669"/>
    <property type="project" value="TreeGrafter"/>
</dbReference>
<dbReference type="EMBL" id="CAJOBF010004268">
    <property type="protein sequence ID" value="CAF4130925.1"/>
    <property type="molecule type" value="Genomic_DNA"/>
</dbReference>
<evidence type="ECO:0000313" key="7">
    <source>
        <dbReference type="EMBL" id="CAF4130925.1"/>
    </source>
</evidence>
<evidence type="ECO:0000313" key="5">
    <source>
        <dbReference type="EMBL" id="CAF2151994.1"/>
    </source>
</evidence>
<dbReference type="EMBL" id="CAJNOV010008440">
    <property type="protein sequence ID" value="CAF1323366.1"/>
    <property type="molecule type" value="Genomic_DNA"/>
</dbReference>
<organism evidence="5 9">
    <name type="scientific">Rotaria magnacalcarata</name>
    <dbReference type="NCBI Taxonomy" id="392030"/>
    <lineage>
        <taxon>Eukaryota</taxon>
        <taxon>Metazoa</taxon>
        <taxon>Spiralia</taxon>
        <taxon>Gnathifera</taxon>
        <taxon>Rotifera</taxon>
        <taxon>Eurotatoria</taxon>
        <taxon>Bdelloidea</taxon>
        <taxon>Philodinida</taxon>
        <taxon>Philodinidae</taxon>
        <taxon>Rotaria</taxon>
    </lineage>
</organism>
<dbReference type="Proteomes" id="UP000663887">
    <property type="component" value="Unassembled WGS sequence"/>
</dbReference>
<accession>A0A816XXC5</accession>
<dbReference type="EMBL" id="CAJNRE010017169">
    <property type="protein sequence ID" value="CAF2151994.1"/>
    <property type="molecule type" value="Genomic_DNA"/>
</dbReference>
<sequence length="343" mass="39579">MHFYCQCLNVTIDVLEINDNHQETQTNFPVNELKRFVNLKNGWLECNIVSELAIHVVWQNLFQSISLRDMKVNRCVGCNQYTHITNMDMNRILINKDLLNDKTVKRAYLDPNYSQITKIVLPPRINSSPRMASSQDETCQRECELVQQIYRQSIADADREIEEKIQIYQREQEQILDKKTEAIYKELDHFLSFMRTIPRHVSSNKTSPVLQTSSSYINENSMESGFGSDIFDANGADFSRQSSAFERAFSERTSNLDEDTIDDPMFENTDWFSSKDSLSNYATSLPKEVAFRPCAIPQQNENDSNDLERIGKSFRELSQSLMCTDGTEVFGDLPSPRLNSQPT</sequence>
<evidence type="ECO:0000313" key="4">
    <source>
        <dbReference type="EMBL" id="CAF2054741.1"/>
    </source>
</evidence>
<dbReference type="Proteomes" id="UP000663856">
    <property type="component" value="Unassembled WGS sequence"/>
</dbReference>
<dbReference type="EMBL" id="CAJNRF010003996">
    <property type="protein sequence ID" value="CAF2054741.1"/>
    <property type="molecule type" value="Genomic_DNA"/>
</dbReference>
<dbReference type="Pfam" id="PF15798">
    <property type="entry name" value="PRAS"/>
    <property type="match status" value="1"/>
</dbReference>
<proteinExistence type="predicted"/>
<evidence type="ECO:0000313" key="1">
    <source>
        <dbReference type="EMBL" id="CAF1323366.1"/>
    </source>
</evidence>
<comment type="caution">
    <text evidence="5">The sequence shown here is derived from an EMBL/GenBank/DDBJ whole genome shotgun (WGS) entry which is preliminary data.</text>
</comment>
<gene>
    <name evidence="1" type="ORF">CJN711_LOCUS18050</name>
    <name evidence="2" type="ORF">KQP761_LOCUS22499</name>
    <name evidence="5" type="ORF">MBJ925_LOCUS31418</name>
    <name evidence="8" type="ORF">OVN521_LOCUS31207</name>
    <name evidence="6" type="ORF">SMN809_LOCUS18600</name>
    <name evidence="7" type="ORF">UXM345_LOCUS23985</name>
    <name evidence="4" type="ORF">WKI299_LOCUS10957</name>
    <name evidence="3" type="ORF">XDN619_LOCUS6021</name>
</gene>
<evidence type="ECO:0000313" key="3">
    <source>
        <dbReference type="EMBL" id="CAF2036745.1"/>
    </source>
</evidence>
<reference evidence="5" key="1">
    <citation type="submission" date="2021-02" db="EMBL/GenBank/DDBJ databases">
        <authorList>
            <person name="Nowell W R."/>
        </authorList>
    </citation>
    <scope>NUCLEOTIDE SEQUENCE</scope>
</reference>
<protein>
    <submittedName>
        <fullName evidence="5">Uncharacterized protein</fullName>
    </submittedName>
</protein>
<evidence type="ECO:0000313" key="8">
    <source>
        <dbReference type="EMBL" id="CAF4298239.1"/>
    </source>
</evidence>
<evidence type="ECO:0000313" key="2">
    <source>
        <dbReference type="EMBL" id="CAF1602889.1"/>
    </source>
</evidence>
<dbReference type="OrthoDB" id="9992964at2759"/>
<name>A0A816XXC5_9BILA</name>
<dbReference type="AlphaFoldDB" id="A0A816XXC5"/>
<dbReference type="GO" id="GO:0032007">
    <property type="term" value="P:negative regulation of TOR signaling"/>
    <property type="evidence" value="ECO:0007669"/>
    <property type="project" value="InterPro"/>
</dbReference>
<dbReference type="Proteomes" id="UP000663866">
    <property type="component" value="Unassembled WGS sequence"/>
</dbReference>
<evidence type="ECO:0000313" key="9">
    <source>
        <dbReference type="Proteomes" id="UP000663824"/>
    </source>
</evidence>
<dbReference type="PANTHER" id="PTHR21844:SF2">
    <property type="entry name" value="PROLINE-RICH AKT1 SUBSTRATE 1"/>
    <property type="match status" value="1"/>
</dbReference>
<dbReference type="Proteomes" id="UP000663824">
    <property type="component" value="Unassembled WGS sequence"/>
</dbReference>
<dbReference type="Proteomes" id="UP000676336">
    <property type="component" value="Unassembled WGS sequence"/>
</dbReference>
<dbReference type="Proteomes" id="UP000663842">
    <property type="component" value="Unassembled WGS sequence"/>
</dbReference>
<dbReference type="Proteomes" id="UP000663834">
    <property type="component" value="Unassembled WGS sequence"/>
</dbReference>
<dbReference type="Proteomes" id="UP000663855">
    <property type="component" value="Unassembled WGS sequence"/>
</dbReference>
<dbReference type="GO" id="GO:0048011">
    <property type="term" value="P:neurotrophin TRK receptor signaling pathway"/>
    <property type="evidence" value="ECO:0007669"/>
    <property type="project" value="InterPro"/>
</dbReference>
<dbReference type="EMBL" id="CAJOBI010009005">
    <property type="protein sequence ID" value="CAF4127538.1"/>
    <property type="molecule type" value="Genomic_DNA"/>
</dbReference>
<keyword evidence="10" id="KW-1185">Reference proteome</keyword>
<dbReference type="InterPro" id="IPR026682">
    <property type="entry name" value="AKT1S1"/>
</dbReference>